<dbReference type="Pfam" id="PF00534">
    <property type="entry name" value="Glycos_transf_1"/>
    <property type="match status" value="1"/>
</dbReference>
<dbReference type="InterPro" id="IPR001296">
    <property type="entry name" value="Glyco_trans_1"/>
</dbReference>
<proteinExistence type="predicted"/>
<dbReference type="InterPro" id="IPR050194">
    <property type="entry name" value="Glycosyltransferase_grp1"/>
</dbReference>
<evidence type="ECO:0000259" key="2">
    <source>
        <dbReference type="Pfam" id="PF13439"/>
    </source>
</evidence>
<dbReference type="PANTHER" id="PTHR45947:SF3">
    <property type="entry name" value="SULFOQUINOVOSYL TRANSFERASE SQD2"/>
    <property type="match status" value="1"/>
</dbReference>
<dbReference type="PANTHER" id="PTHR45947">
    <property type="entry name" value="SULFOQUINOVOSYL TRANSFERASE SQD2"/>
    <property type="match status" value="1"/>
</dbReference>
<sequence>MRVLMVSDVYFPRVNGVSTSIETFRRKLAGEGVEVRLVVPRYGDEPDEPGIVRVGGRPLPGDPEDRLVGWRAMHRAVAAAAADCDAIHIQTPFVAHYAGLAAARRHGLPVLATYHTLFEEYLQHYAPLLPAGWLRGAARFFSRRQCNAADGVLVPSSAMRERLQAYGVTAPLRVLPTGIPVERFAGGDGAAFRAAHGIAAERPLALYVGRVAHEKNLGFLIDALPRALAAVPELLLLIAGEGPARADLQRRVDALGLNRAVRFVGYLDRARGLPDCYAAADLFVFASRTETQGLVLIEAMAAGTPVLALSAMGTADILAPRKGCLVAADDVHAFANALAHFFVHRRAWSHLPGEARAYAQTWSDAVMAELLASHYRTLRRDHRARTAQAVAVAGL</sequence>
<feature type="domain" description="Glycosyltransferase subfamily 4-like N-terminal" evidence="2">
    <location>
        <begin position="14"/>
        <end position="183"/>
    </location>
</feature>
<protein>
    <submittedName>
        <fullName evidence="3">Glycosyltransferase</fullName>
    </submittedName>
</protein>
<dbReference type="RefSeq" id="WP_203387334.1">
    <property type="nucleotide sequence ID" value="NZ_CP064781.1"/>
</dbReference>
<dbReference type="Pfam" id="PF13439">
    <property type="entry name" value="Glyco_transf_4"/>
    <property type="match status" value="1"/>
</dbReference>
<name>A0A974Y3B9_9RHOO</name>
<dbReference type="KEGG" id="ares:IWH25_00105"/>
<dbReference type="SUPFAM" id="SSF53756">
    <property type="entry name" value="UDP-Glycosyltransferase/glycogen phosphorylase"/>
    <property type="match status" value="1"/>
</dbReference>
<dbReference type="Proteomes" id="UP000663444">
    <property type="component" value="Chromosome"/>
</dbReference>
<feature type="domain" description="Glycosyl transferase family 1" evidence="1">
    <location>
        <begin position="192"/>
        <end position="341"/>
    </location>
</feature>
<gene>
    <name evidence="3" type="ORF">IWH25_00105</name>
</gene>
<evidence type="ECO:0000313" key="3">
    <source>
        <dbReference type="EMBL" id="QRJ63800.1"/>
    </source>
</evidence>
<keyword evidence="4" id="KW-1185">Reference proteome</keyword>
<dbReference type="GO" id="GO:0016758">
    <property type="term" value="F:hexosyltransferase activity"/>
    <property type="evidence" value="ECO:0007669"/>
    <property type="project" value="TreeGrafter"/>
</dbReference>
<accession>A0A974Y3B9</accession>
<evidence type="ECO:0000313" key="4">
    <source>
        <dbReference type="Proteomes" id="UP000663444"/>
    </source>
</evidence>
<evidence type="ECO:0000259" key="1">
    <source>
        <dbReference type="Pfam" id="PF00534"/>
    </source>
</evidence>
<dbReference type="InterPro" id="IPR028098">
    <property type="entry name" value="Glyco_trans_4-like_N"/>
</dbReference>
<reference evidence="3" key="1">
    <citation type="submission" date="2020-11" db="EMBL/GenBank/DDBJ databases">
        <title>Azospira restricta DSM 18626 genome sequence.</title>
        <authorList>
            <person name="Moe W.M."/>
        </authorList>
    </citation>
    <scope>NUCLEOTIDE SEQUENCE</scope>
    <source>
        <strain evidence="3">DSM 18626</strain>
    </source>
</reference>
<dbReference type="Gene3D" id="3.40.50.2000">
    <property type="entry name" value="Glycogen Phosphorylase B"/>
    <property type="match status" value="2"/>
</dbReference>
<organism evidence="3 4">
    <name type="scientific">Azospira restricta</name>
    <dbReference type="NCBI Taxonomy" id="404405"/>
    <lineage>
        <taxon>Bacteria</taxon>
        <taxon>Pseudomonadati</taxon>
        <taxon>Pseudomonadota</taxon>
        <taxon>Betaproteobacteria</taxon>
        <taxon>Rhodocyclales</taxon>
        <taxon>Rhodocyclaceae</taxon>
        <taxon>Azospira</taxon>
    </lineage>
</organism>
<dbReference type="AlphaFoldDB" id="A0A974Y3B9"/>
<dbReference type="EMBL" id="CP064781">
    <property type="protein sequence ID" value="QRJ63800.1"/>
    <property type="molecule type" value="Genomic_DNA"/>
</dbReference>